<dbReference type="AlphaFoldDB" id="A0AA38S1G5"/>
<evidence type="ECO:0000256" key="1">
    <source>
        <dbReference type="SAM" id="MobiDB-lite"/>
    </source>
</evidence>
<evidence type="ECO:0000313" key="4">
    <source>
        <dbReference type="EMBL" id="KAJ9144916.1"/>
    </source>
</evidence>
<dbReference type="EMBL" id="JANBVO010000015">
    <property type="protein sequence ID" value="KAJ9144916.1"/>
    <property type="molecule type" value="Genomic_DNA"/>
</dbReference>
<dbReference type="Proteomes" id="UP001174694">
    <property type="component" value="Unassembled WGS sequence"/>
</dbReference>
<dbReference type="InterPro" id="IPR027372">
    <property type="entry name" value="Phytase-like_dom"/>
</dbReference>
<feature type="signal peptide" evidence="2">
    <location>
        <begin position="1"/>
        <end position="22"/>
    </location>
</feature>
<keyword evidence="5" id="KW-1185">Reference proteome</keyword>
<evidence type="ECO:0000259" key="3">
    <source>
        <dbReference type="Pfam" id="PF13449"/>
    </source>
</evidence>
<gene>
    <name evidence="4" type="ORF">NKR23_g5712</name>
</gene>
<evidence type="ECO:0000256" key="2">
    <source>
        <dbReference type="SAM" id="SignalP"/>
    </source>
</evidence>
<dbReference type="Pfam" id="PF13449">
    <property type="entry name" value="Phytase-like"/>
    <property type="match status" value="1"/>
</dbReference>
<accession>A0AA38S1G5</accession>
<comment type="caution">
    <text evidence="4">The sequence shown here is derived from an EMBL/GenBank/DDBJ whole genome shotgun (WGS) entry which is preliminary data.</text>
</comment>
<dbReference type="PANTHER" id="PTHR37957">
    <property type="entry name" value="BLR7070 PROTEIN"/>
    <property type="match status" value="1"/>
</dbReference>
<feature type="domain" description="Phytase-like" evidence="3">
    <location>
        <begin position="181"/>
        <end position="472"/>
    </location>
</feature>
<name>A0AA38S1G5_9PEZI</name>
<reference evidence="4" key="1">
    <citation type="submission" date="2022-07" db="EMBL/GenBank/DDBJ databases">
        <title>Fungi with potential for degradation of polypropylene.</title>
        <authorList>
            <person name="Gostincar C."/>
        </authorList>
    </citation>
    <scope>NUCLEOTIDE SEQUENCE</scope>
    <source>
        <strain evidence="4">EXF-13308</strain>
    </source>
</reference>
<sequence length="514" mass="55130">MFIQKAVLACLTLGAWVASAAAVSTSAPVNVTTCNGKQYIYNQLAGYGFVPGNATDKYGDTISIGSSITIESWHKVGRSYEALLWGLPDRGWNTNGTVNFIPRIHKYYIKFTPNPCATLAHPSGPNLEFAYLDTILFRGPDGTPCTGLDADATGGLDYDGFPTLPAATYTGDGFGGVGPGGKRVTLDCEGLVITDDGSFWISDEYGPYIYHFDATGLMIGAVRPPDAILPLRNGTVSFSADSPPLYDPSLEPTPTDPTQGRQNNQGFEGLTISPDGKTLYTLLQSAAEQEGGAGKTTRRDTRFLKYNLEGPAHAPTPVYAGEWVVPLPTYINEDGKVRVAAQSEVHYISDTQFMFLPRDSSAGRAQDSSESLYRHVDIFDISGATNVIGTAHDSFNTSIASTVGVLNSDITAATVCPFLDFNLNSQLGRFGLHNGGDQDAALLNEKWESIALLPVSEGSDEYYLFSASDDDFITQDGWMDGGKIAYADASGFSLDNQVLVFKVTLPKGSTPLTR</sequence>
<keyword evidence="2" id="KW-0732">Signal</keyword>
<feature type="chain" id="PRO_5041320024" evidence="2">
    <location>
        <begin position="23"/>
        <end position="514"/>
    </location>
</feature>
<proteinExistence type="predicted"/>
<protein>
    <submittedName>
        <fullName evidence="4">Outer membrane autotransporter protein</fullName>
    </submittedName>
</protein>
<dbReference type="PANTHER" id="PTHR37957:SF1">
    <property type="entry name" value="PHYTASE-LIKE DOMAIN-CONTAINING PROTEIN"/>
    <property type="match status" value="1"/>
</dbReference>
<organism evidence="4 5">
    <name type="scientific">Pleurostoma richardsiae</name>
    <dbReference type="NCBI Taxonomy" id="41990"/>
    <lineage>
        <taxon>Eukaryota</taxon>
        <taxon>Fungi</taxon>
        <taxon>Dikarya</taxon>
        <taxon>Ascomycota</taxon>
        <taxon>Pezizomycotina</taxon>
        <taxon>Sordariomycetes</taxon>
        <taxon>Sordariomycetidae</taxon>
        <taxon>Calosphaeriales</taxon>
        <taxon>Pleurostomataceae</taxon>
        <taxon>Pleurostoma</taxon>
    </lineage>
</organism>
<evidence type="ECO:0000313" key="5">
    <source>
        <dbReference type="Proteomes" id="UP001174694"/>
    </source>
</evidence>
<dbReference type="SUPFAM" id="SSF63829">
    <property type="entry name" value="Calcium-dependent phosphotriesterase"/>
    <property type="match status" value="1"/>
</dbReference>
<feature type="region of interest" description="Disordered" evidence="1">
    <location>
        <begin position="240"/>
        <end position="264"/>
    </location>
</feature>